<keyword evidence="5" id="KW-0067">ATP-binding</keyword>
<dbReference type="PROSITE" id="PS51285">
    <property type="entry name" value="AGC_KINASE_CTER"/>
    <property type="match status" value="1"/>
</dbReference>
<dbReference type="InterPro" id="IPR011009">
    <property type="entry name" value="Kinase-like_dom_sf"/>
</dbReference>
<sequence>MGNSIFKGLIGIRQKTPKTGEIKPLHIRSSNSEIICSLAPEPTSEFLSEIVKFENGDLLYETEHAINLLLYTNRSTQISKTGYFMAKIFKNSLVSTANAMNNDEQLAKHEFKVLYNLIECPFFIQSYGYFKAANNIVLVKDYILGGSLFDYIRYLGKMTEKQILFFIGQIILALEYIHKRNILCRTLCPEYILIEKDGYIKISEMSGALFEPQTHTDVVGIPEYLAPEVILKQLYFKASDCWMLGILIHNHASSLIRKLLRREISQRLGFNGGASSLRIDPWFKNIKWDELYDKKYPPPFIPQYKNLGDTRNYSQFNNEELRAHQTRLNVTPIKNI</sequence>
<dbReference type="InterPro" id="IPR000719">
    <property type="entry name" value="Prot_kinase_dom"/>
</dbReference>
<dbReference type="Proteomes" id="UP000681722">
    <property type="component" value="Unassembled WGS sequence"/>
</dbReference>
<dbReference type="Proteomes" id="UP000663829">
    <property type="component" value="Unassembled WGS sequence"/>
</dbReference>
<dbReference type="PANTHER" id="PTHR24353:SF37">
    <property type="entry name" value="CAMP-DEPENDENT PROTEIN KINASE CATALYTIC SUBUNIT PRKX"/>
    <property type="match status" value="1"/>
</dbReference>
<evidence type="ECO:0000256" key="2">
    <source>
        <dbReference type="ARBA" id="ARBA00022679"/>
    </source>
</evidence>
<dbReference type="PROSITE" id="PS50011">
    <property type="entry name" value="PROTEIN_KINASE_DOM"/>
    <property type="match status" value="1"/>
</dbReference>
<feature type="domain" description="Protein kinase" evidence="6">
    <location>
        <begin position="1"/>
        <end position="336"/>
    </location>
</feature>
<evidence type="ECO:0000256" key="4">
    <source>
        <dbReference type="ARBA" id="ARBA00022777"/>
    </source>
</evidence>
<feature type="domain" description="AGC-kinase C-terminal" evidence="7">
    <location>
        <begin position="284"/>
        <end position="336"/>
    </location>
</feature>
<dbReference type="Gene3D" id="3.30.200.20">
    <property type="entry name" value="Phosphorylase Kinase, domain 1"/>
    <property type="match status" value="2"/>
</dbReference>
<evidence type="ECO:0000259" key="6">
    <source>
        <dbReference type="PROSITE" id="PS50011"/>
    </source>
</evidence>
<accession>A0A814C007</accession>
<protein>
    <submittedName>
        <fullName evidence="8">Uncharacterized protein</fullName>
    </submittedName>
</protein>
<dbReference type="SUPFAM" id="SSF56112">
    <property type="entry name" value="Protein kinase-like (PK-like)"/>
    <property type="match status" value="1"/>
</dbReference>
<dbReference type="Gene3D" id="1.10.510.10">
    <property type="entry name" value="Transferase(Phosphotransferase) domain 1"/>
    <property type="match status" value="2"/>
</dbReference>
<evidence type="ECO:0000313" key="9">
    <source>
        <dbReference type="EMBL" id="CAF3710862.1"/>
    </source>
</evidence>
<evidence type="ECO:0000256" key="3">
    <source>
        <dbReference type="ARBA" id="ARBA00022741"/>
    </source>
</evidence>
<dbReference type="EMBL" id="CAJOBC010002013">
    <property type="protein sequence ID" value="CAF3710862.1"/>
    <property type="molecule type" value="Genomic_DNA"/>
</dbReference>
<dbReference type="GO" id="GO:0004691">
    <property type="term" value="F:cAMP-dependent protein kinase activity"/>
    <property type="evidence" value="ECO:0007669"/>
    <property type="project" value="TreeGrafter"/>
</dbReference>
<dbReference type="GO" id="GO:0005952">
    <property type="term" value="C:cAMP-dependent protein kinase complex"/>
    <property type="evidence" value="ECO:0007669"/>
    <property type="project" value="TreeGrafter"/>
</dbReference>
<evidence type="ECO:0000259" key="7">
    <source>
        <dbReference type="PROSITE" id="PS51285"/>
    </source>
</evidence>
<name>A0A814C007_9BILA</name>
<dbReference type="InterPro" id="IPR000961">
    <property type="entry name" value="AGC-kinase_C"/>
</dbReference>
<dbReference type="Pfam" id="PF00069">
    <property type="entry name" value="Pkinase"/>
    <property type="match status" value="1"/>
</dbReference>
<keyword evidence="3" id="KW-0547">Nucleotide-binding</keyword>
<dbReference type="GO" id="GO:0005524">
    <property type="term" value="F:ATP binding"/>
    <property type="evidence" value="ECO:0007669"/>
    <property type="project" value="UniProtKB-KW"/>
</dbReference>
<evidence type="ECO:0000256" key="1">
    <source>
        <dbReference type="ARBA" id="ARBA00022527"/>
    </source>
</evidence>
<keyword evidence="1" id="KW-0723">Serine/threonine-protein kinase</keyword>
<organism evidence="8 10">
    <name type="scientific">Didymodactylos carnosus</name>
    <dbReference type="NCBI Taxonomy" id="1234261"/>
    <lineage>
        <taxon>Eukaryota</taxon>
        <taxon>Metazoa</taxon>
        <taxon>Spiralia</taxon>
        <taxon>Gnathifera</taxon>
        <taxon>Rotifera</taxon>
        <taxon>Eurotatoria</taxon>
        <taxon>Bdelloidea</taxon>
        <taxon>Philodinida</taxon>
        <taxon>Philodinidae</taxon>
        <taxon>Didymodactylos</taxon>
    </lineage>
</organism>
<evidence type="ECO:0000313" key="10">
    <source>
        <dbReference type="Proteomes" id="UP000663829"/>
    </source>
</evidence>
<gene>
    <name evidence="8" type="ORF">GPM918_LOCUS10298</name>
    <name evidence="9" type="ORF">SRO942_LOCUS10299</name>
</gene>
<dbReference type="EMBL" id="CAJNOQ010002013">
    <property type="protein sequence ID" value="CAF0933197.1"/>
    <property type="molecule type" value="Genomic_DNA"/>
</dbReference>
<dbReference type="OrthoDB" id="63267at2759"/>
<evidence type="ECO:0000313" key="8">
    <source>
        <dbReference type="EMBL" id="CAF0933197.1"/>
    </source>
</evidence>
<keyword evidence="4" id="KW-0418">Kinase</keyword>
<dbReference type="AlphaFoldDB" id="A0A814C007"/>
<keyword evidence="2" id="KW-0808">Transferase</keyword>
<keyword evidence="10" id="KW-1185">Reference proteome</keyword>
<reference evidence="8" key="1">
    <citation type="submission" date="2021-02" db="EMBL/GenBank/DDBJ databases">
        <authorList>
            <person name="Nowell W R."/>
        </authorList>
    </citation>
    <scope>NUCLEOTIDE SEQUENCE</scope>
</reference>
<proteinExistence type="predicted"/>
<dbReference type="PANTHER" id="PTHR24353">
    <property type="entry name" value="CYCLIC NUCLEOTIDE-DEPENDENT PROTEIN KINASE"/>
    <property type="match status" value="1"/>
</dbReference>
<comment type="caution">
    <text evidence="8">The sequence shown here is derived from an EMBL/GenBank/DDBJ whole genome shotgun (WGS) entry which is preliminary data.</text>
</comment>
<evidence type="ECO:0000256" key="5">
    <source>
        <dbReference type="ARBA" id="ARBA00022840"/>
    </source>
</evidence>